<keyword evidence="5" id="KW-1185">Reference proteome</keyword>
<protein>
    <submittedName>
        <fullName evidence="4">Uncharacterized protein</fullName>
    </submittedName>
</protein>
<feature type="compositionally biased region" description="Low complexity" evidence="1">
    <location>
        <begin position="56"/>
        <end position="66"/>
    </location>
</feature>
<proteinExistence type="predicted"/>
<keyword evidence="3" id="KW-0732">Signal</keyword>
<gene>
    <name evidence="4" type="ORF">WMO43_02090</name>
</gene>
<dbReference type="RefSeq" id="WP_353529671.1">
    <property type="nucleotide sequence ID" value="NZ_JBBMEX010000002.1"/>
</dbReference>
<sequence>MRQIKKIIGGMLCCVLITGLFSVPVDASKKKAATTDTETTETDTTKQDDKDKKETSTTTTRVTSSAKPKDGEISKVIVESYEIEGDTSPGDEFTIKVTIQNTSSQFDAKDIVGFMYFPNGGLYIQNGEANEKFCAVLAPGETTVLEYKLGVAETCLDDTALIELDIDYFSNNNANVTNANFTPAIVQSGDLSIDLLSVAKSVENGTKLLVSTRYENKGEKDIKKVIMHVTGSVKGGKADIKFDEIDAGKVQTKEGFVELEGSGMQQIKVYFTYEDSKGNHYKTKEQTFKVEITQKGVKESKSRIKKFIDEISNPFCLTMIAAAVVCLLIVLLFVLDKSHKSKLSKRKKRRKEDRDE</sequence>
<name>A0ABV1HAZ3_9FIRM</name>
<dbReference type="PANTHER" id="PTHR35902">
    <property type="entry name" value="S-LAYER DOMAIN-LIKE PROTEIN-RELATED"/>
    <property type="match status" value="1"/>
</dbReference>
<keyword evidence="2" id="KW-0472">Membrane</keyword>
<evidence type="ECO:0000256" key="1">
    <source>
        <dbReference type="SAM" id="MobiDB-lite"/>
    </source>
</evidence>
<evidence type="ECO:0000313" key="5">
    <source>
        <dbReference type="Proteomes" id="UP001454489"/>
    </source>
</evidence>
<feature type="signal peptide" evidence="3">
    <location>
        <begin position="1"/>
        <end position="27"/>
    </location>
</feature>
<evidence type="ECO:0000256" key="3">
    <source>
        <dbReference type="SAM" id="SignalP"/>
    </source>
</evidence>
<comment type="caution">
    <text evidence="4">The sequence shown here is derived from an EMBL/GenBank/DDBJ whole genome shotgun (WGS) entry which is preliminary data.</text>
</comment>
<feature type="chain" id="PRO_5045767454" evidence="3">
    <location>
        <begin position="28"/>
        <end position="356"/>
    </location>
</feature>
<evidence type="ECO:0000256" key="2">
    <source>
        <dbReference type="SAM" id="Phobius"/>
    </source>
</evidence>
<dbReference type="EMBL" id="JBBMEX010000002">
    <property type="protein sequence ID" value="MEQ2556673.1"/>
    <property type="molecule type" value="Genomic_DNA"/>
</dbReference>
<feature type="compositionally biased region" description="Basic and acidic residues" evidence="1">
    <location>
        <begin position="43"/>
        <end position="55"/>
    </location>
</feature>
<dbReference type="Proteomes" id="UP001454489">
    <property type="component" value="Unassembled WGS sequence"/>
</dbReference>
<organism evidence="4 5">
    <name type="scientific">Maccoyibacter intestinihominis</name>
    <dbReference type="NCBI Taxonomy" id="3133499"/>
    <lineage>
        <taxon>Bacteria</taxon>
        <taxon>Bacillati</taxon>
        <taxon>Bacillota</taxon>
        <taxon>Clostridia</taxon>
        <taxon>Lachnospirales</taxon>
        <taxon>Lachnospiraceae</taxon>
        <taxon>Maccoyibacter</taxon>
    </lineage>
</organism>
<accession>A0ABV1HAZ3</accession>
<feature type="transmembrane region" description="Helical" evidence="2">
    <location>
        <begin position="311"/>
        <end position="335"/>
    </location>
</feature>
<keyword evidence="2" id="KW-1133">Transmembrane helix</keyword>
<keyword evidence="2" id="KW-0812">Transmembrane</keyword>
<feature type="region of interest" description="Disordered" evidence="1">
    <location>
        <begin position="31"/>
        <end position="67"/>
    </location>
</feature>
<reference evidence="4 5" key="1">
    <citation type="submission" date="2024-03" db="EMBL/GenBank/DDBJ databases">
        <title>Human intestinal bacterial collection.</title>
        <authorList>
            <person name="Pauvert C."/>
            <person name="Hitch T.C.A."/>
            <person name="Clavel T."/>
        </authorList>
    </citation>
    <scope>NUCLEOTIDE SEQUENCE [LARGE SCALE GENOMIC DNA]</scope>
    <source>
        <strain evidence="4 5">CLA-AA-H185</strain>
    </source>
</reference>
<evidence type="ECO:0000313" key="4">
    <source>
        <dbReference type="EMBL" id="MEQ2556673.1"/>
    </source>
</evidence>